<gene>
    <name evidence="2" type="ordered locus">Runsl_3674</name>
</gene>
<dbReference type="KEGG" id="rsi:Runsl_3674"/>
<keyword evidence="1" id="KW-0472">Membrane</keyword>
<feature type="transmembrane region" description="Helical" evidence="1">
    <location>
        <begin position="66"/>
        <end position="84"/>
    </location>
</feature>
<dbReference type="AlphaFoldDB" id="A0A7U3ZMN7"/>
<sequence>MASSLSPAIENSSDYQRLPSTDYLLGIPTYLYAVVFSSFCVIVGLIWDICWHLSIGRDGLFSPPHVIIYVGAVVSGLFSGYQVLYTTFKGSALQKAQSVKVWGFFYSSLGALFCIWGALMMLTSAPFDDWWHGTYGLDVQILSPPHTVLALGIIGVQFGAIVSVLSAKNQLAGQEASDGYIKRRVRRLNILFALSAGFLMTMWYTLLSEELGKWEMHHSSFYKVAAMAFPLFLLAFGRGAGGRRTITAVTGVYTALMCLTLWIIPLFPAEPKLGPIWNHFDHYQGFAFPLLLIVPALAMDWLLSRYTYVNDWLMAALMSAVFVVIMLLVHWPFGEFLQESPYARNWFFGSHYYYFGNDPTWEYRYKYAPWVLQNATDFSIGIAYAIGYGYISARLGLATGKWMRKIQR</sequence>
<keyword evidence="1" id="KW-0812">Transmembrane</keyword>
<feature type="transmembrane region" description="Helical" evidence="1">
    <location>
        <begin position="147"/>
        <end position="167"/>
    </location>
</feature>
<feature type="transmembrane region" description="Helical" evidence="1">
    <location>
        <begin position="286"/>
        <end position="303"/>
    </location>
</feature>
<keyword evidence="3" id="KW-1185">Reference proteome</keyword>
<evidence type="ECO:0000313" key="3">
    <source>
        <dbReference type="Proteomes" id="UP000000493"/>
    </source>
</evidence>
<feature type="transmembrane region" description="Helical" evidence="1">
    <location>
        <begin position="312"/>
        <end position="333"/>
    </location>
</feature>
<proteinExistence type="predicted"/>
<evidence type="ECO:0000313" key="2">
    <source>
        <dbReference type="EMBL" id="AEI50032.1"/>
    </source>
</evidence>
<feature type="transmembrane region" description="Helical" evidence="1">
    <location>
        <begin position="104"/>
        <end position="127"/>
    </location>
</feature>
<accession>A0A7U3ZMN7</accession>
<feature type="transmembrane region" description="Helical" evidence="1">
    <location>
        <begin position="378"/>
        <end position="397"/>
    </location>
</feature>
<protein>
    <submittedName>
        <fullName evidence="2">Uncharacterized protein</fullName>
    </submittedName>
</protein>
<reference evidence="3" key="1">
    <citation type="submission" date="2011-06" db="EMBL/GenBank/DDBJ databases">
        <title>The complete genome of chromosome of Runella slithyformis DSM 19594.</title>
        <authorList>
            <consortium name="US DOE Joint Genome Institute (JGI-PGF)"/>
            <person name="Lucas S."/>
            <person name="Han J."/>
            <person name="Lapidus A."/>
            <person name="Bruce D."/>
            <person name="Goodwin L."/>
            <person name="Pitluck S."/>
            <person name="Peters L."/>
            <person name="Kyrpides N."/>
            <person name="Mavromatis K."/>
            <person name="Ivanova N."/>
            <person name="Ovchinnikova G."/>
            <person name="Zhang X."/>
            <person name="Misra M."/>
            <person name="Detter J.C."/>
            <person name="Tapia R."/>
            <person name="Han C."/>
            <person name="Land M."/>
            <person name="Hauser L."/>
            <person name="Markowitz V."/>
            <person name="Cheng J.-F."/>
            <person name="Hugenholtz P."/>
            <person name="Woyke T."/>
            <person name="Wu D."/>
            <person name="Tindall B."/>
            <person name="Faehrich R."/>
            <person name="Brambilla E."/>
            <person name="Klenk H.-P."/>
            <person name="Eisen J.A."/>
        </authorList>
    </citation>
    <scope>NUCLEOTIDE SEQUENCE [LARGE SCALE GENOMIC DNA]</scope>
    <source>
        <strain evidence="3">ATCC 29530 / DSM 19594 / LMG 11500 / NCIMB 11436 / LSU 4</strain>
    </source>
</reference>
<feature type="transmembrane region" description="Helical" evidence="1">
    <location>
        <begin position="248"/>
        <end position="266"/>
    </location>
</feature>
<organism evidence="2 3">
    <name type="scientific">Runella slithyformis (strain ATCC 29530 / DSM 19594 / LMG 11500 / NCIMB 11436 / LSU 4)</name>
    <dbReference type="NCBI Taxonomy" id="761193"/>
    <lineage>
        <taxon>Bacteria</taxon>
        <taxon>Pseudomonadati</taxon>
        <taxon>Bacteroidota</taxon>
        <taxon>Cytophagia</taxon>
        <taxon>Cytophagales</taxon>
        <taxon>Spirosomataceae</taxon>
        <taxon>Runella</taxon>
    </lineage>
</organism>
<name>A0A7U3ZMN7_RUNSL</name>
<feature type="transmembrane region" description="Helical" evidence="1">
    <location>
        <begin position="188"/>
        <end position="207"/>
    </location>
</feature>
<keyword evidence="1" id="KW-1133">Transmembrane helix</keyword>
<feature type="transmembrane region" description="Helical" evidence="1">
    <location>
        <begin position="23"/>
        <end position="46"/>
    </location>
</feature>
<dbReference type="Proteomes" id="UP000000493">
    <property type="component" value="Chromosome"/>
</dbReference>
<feature type="transmembrane region" description="Helical" evidence="1">
    <location>
        <begin position="219"/>
        <end position="236"/>
    </location>
</feature>
<reference evidence="2 3" key="2">
    <citation type="journal article" date="2012" name="Stand. Genomic Sci.">
        <title>Complete genome sequence of the aquatic bacterium Runella slithyformis type strain (LSU 4(T)).</title>
        <authorList>
            <person name="Copeland A."/>
            <person name="Zhang X."/>
            <person name="Misra M."/>
            <person name="Lapidus A."/>
            <person name="Nolan M."/>
            <person name="Lucas S."/>
            <person name="Deshpande S."/>
            <person name="Cheng J.F."/>
            <person name="Tapia R."/>
            <person name="Goodwin L.A."/>
            <person name="Pitluck S."/>
            <person name="Liolios K."/>
            <person name="Pagani I."/>
            <person name="Ivanova N."/>
            <person name="Mikhailova N."/>
            <person name="Pati A."/>
            <person name="Chen A."/>
            <person name="Palaniappan K."/>
            <person name="Land M."/>
            <person name="Hauser L."/>
            <person name="Pan C."/>
            <person name="Jeffries C.D."/>
            <person name="Detter J.C."/>
            <person name="Brambilla E.M."/>
            <person name="Rohde M."/>
            <person name="Djao O.D."/>
            <person name="Goker M."/>
            <person name="Sikorski J."/>
            <person name="Tindall B.J."/>
            <person name="Woyke T."/>
            <person name="Bristow J."/>
            <person name="Eisen J.A."/>
            <person name="Markowitz V."/>
            <person name="Hugenholtz P."/>
            <person name="Kyrpides N.C."/>
            <person name="Klenk H.P."/>
            <person name="Mavromatis K."/>
        </authorList>
    </citation>
    <scope>NUCLEOTIDE SEQUENCE [LARGE SCALE GENOMIC DNA]</scope>
    <source>
        <strain evidence="3">ATCC 29530 / DSM 19594 / LMG 11500 / NCIMB 11436 / LSU 4</strain>
    </source>
</reference>
<dbReference type="EMBL" id="CP002859">
    <property type="protein sequence ID" value="AEI50032.1"/>
    <property type="molecule type" value="Genomic_DNA"/>
</dbReference>
<evidence type="ECO:0000256" key="1">
    <source>
        <dbReference type="SAM" id="Phobius"/>
    </source>
</evidence>
<dbReference type="RefSeq" id="WP_013929335.1">
    <property type="nucleotide sequence ID" value="NC_015703.1"/>
</dbReference>